<dbReference type="Proteomes" id="UP000030746">
    <property type="component" value="Unassembled WGS sequence"/>
</dbReference>
<feature type="chain" id="PRO_5004717051" evidence="1">
    <location>
        <begin position="18"/>
        <end position="211"/>
    </location>
</feature>
<reference evidence="2 3" key="1">
    <citation type="journal article" date="2013" name="Nature">
        <title>Insights into bilaterian evolution from three spiralian genomes.</title>
        <authorList>
            <person name="Simakov O."/>
            <person name="Marletaz F."/>
            <person name="Cho S.J."/>
            <person name="Edsinger-Gonzales E."/>
            <person name="Havlak P."/>
            <person name="Hellsten U."/>
            <person name="Kuo D.H."/>
            <person name="Larsson T."/>
            <person name="Lv J."/>
            <person name="Arendt D."/>
            <person name="Savage R."/>
            <person name="Osoegawa K."/>
            <person name="de Jong P."/>
            <person name="Grimwood J."/>
            <person name="Chapman J.A."/>
            <person name="Shapiro H."/>
            <person name="Aerts A."/>
            <person name="Otillar R.P."/>
            <person name="Terry A.Y."/>
            <person name="Boore J.L."/>
            <person name="Grigoriev I.V."/>
            <person name="Lindberg D.R."/>
            <person name="Seaver E.C."/>
            <person name="Weisblat D.A."/>
            <person name="Putnam N.H."/>
            <person name="Rokhsar D.S."/>
        </authorList>
    </citation>
    <scope>NUCLEOTIDE SEQUENCE [LARGE SCALE GENOMIC DNA]</scope>
</reference>
<evidence type="ECO:0000256" key="1">
    <source>
        <dbReference type="SAM" id="SignalP"/>
    </source>
</evidence>
<sequence>MILQILAVSCLAFFANAQIDVNSCTDYNTTVDKCNTDNTIDGGNPLTWASVGMFYSLPGNVYCSAANKGNFMKATECIQKAYIACGKNDFHKFVSSVDGIKGGVEYYCNNYEDFDMNCISELQMCAKNKAPADQTMPTMDDEFNKNRDYYCGHAEHLGECINSNDKLKNCAKNKTMEIIMKIAEELFPPACDATSFVISSVLLLVSLFITL</sequence>
<evidence type="ECO:0000313" key="3">
    <source>
        <dbReference type="Proteomes" id="UP000030746"/>
    </source>
</evidence>
<proteinExistence type="predicted"/>
<accession>V4ACK6</accession>
<dbReference type="HOGENOM" id="CLU_1306108_0_0_1"/>
<dbReference type="EMBL" id="KB202284">
    <property type="protein sequence ID" value="ESO91046.1"/>
    <property type="molecule type" value="Genomic_DNA"/>
</dbReference>
<gene>
    <name evidence="2" type="ORF">LOTGIDRAFT_163564</name>
</gene>
<dbReference type="RefSeq" id="XP_009058316.1">
    <property type="nucleotide sequence ID" value="XM_009060068.1"/>
</dbReference>
<organism evidence="2 3">
    <name type="scientific">Lottia gigantea</name>
    <name type="common">Giant owl limpet</name>
    <dbReference type="NCBI Taxonomy" id="225164"/>
    <lineage>
        <taxon>Eukaryota</taxon>
        <taxon>Metazoa</taxon>
        <taxon>Spiralia</taxon>
        <taxon>Lophotrochozoa</taxon>
        <taxon>Mollusca</taxon>
        <taxon>Gastropoda</taxon>
        <taxon>Patellogastropoda</taxon>
        <taxon>Lottioidea</taxon>
        <taxon>Lottiidae</taxon>
        <taxon>Lottia</taxon>
    </lineage>
</organism>
<dbReference type="CTD" id="20239457"/>
<feature type="signal peptide" evidence="1">
    <location>
        <begin position="1"/>
        <end position="17"/>
    </location>
</feature>
<dbReference type="OrthoDB" id="6145325at2759"/>
<name>V4ACK6_LOTGI</name>
<dbReference type="GeneID" id="20239457"/>
<keyword evidence="3" id="KW-1185">Reference proteome</keyword>
<dbReference type="KEGG" id="lgi:LOTGIDRAFT_163564"/>
<protein>
    <submittedName>
        <fullName evidence="2">Uncharacterized protein</fullName>
    </submittedName>
</protein>
<dbReference type="AlphaFoldDB" id="V4ACK6"/>
<evidence type="ECO:0000313" key="2">
    <source>
        <dbReference type="EMBL" id="ESO91046.1"/>
    </source>
</evidence>
<keyword evidence="1" id="KW-0732">Signal</keyword>